<feature type="domain" description="Methyl-accepting transducer" evidence="6">
    <location>
        <begin position="378"/>
        <end position="614"/>
    </location>
</feature>
<keyword evidence="2 4" id="KW-0807">Transducer</keyword>
<keyword evidence="5" id="KW-0812">Transmembrane</keyword>
<proteinExistence type="inferred from homology"/>
<protein>
    <submittedName>
        <fullName evidence="8">Methyl-accepting chemotaxis protein</fullName>
    </submittedName>
</protein>
<dbReference type="PROSITE" id="PS50885">
    <property type="entry name" value="HAMP"/>
    <property type="match status" value="1"/>
</dbReference>
<evidence type="ECO:0000313" key="9">
    <source>
        <dbReference type="Proteomes" id="UP000287502"/>
    </source>
</evidence>
<dbReference type="CDD" id="cd12912">
    <property type="entry name" value="PDC2_MCP_like"/>
    <property type="match status" value="2"/>
</dbReference>
<dbReference type="Pfam" id="PF00015">
    <property type="entry name" value="MCPsignal"/>
    <property type="match status" value="1"/>
</dbReference>
<dbReference type="InterPro" id="IPR004089">
    <property type="entry name" value="MCPsignal_dom"/>
</dbReference>
<dbReference type="OrthoDB" id="9763018at2"/>
<feature type="transmembrane region" description="Helical" evidence="5">
    <location>
        <begin position="6"/>
        <end position="29"/>
    </location>
</feature>
<dbReference type="EMBL" id="CP035108">
    <property type="protein sequence ID" value="QAR34151.1"/>
    <property type="molecule type" value="Genomic_DNA"/>
</dbReference>
<keyword evidence="5" id="KW-1133">Transmembrane helix</keyword>
<dbReference type="CDD" id="cd06225">
    <property type="entry name" value="HAMP"/>
    <property type="match status" value="1"/>
</dbReference>
<dbReference type="Gene3D" id="1.10.287.950">
    <property type="entry name" value="Methyl-accepting chemotaxis protein"/>
    <property type="match status" value="1"/>
</dbReference>
<dbReference type="AlphaFoldDB" id="A0A3R5V0E8"/>
<dbReference type="Pfam" id="PF08269">
    <property type="entry name" value="dCache_2"/>
    <property type="match status" value="1"/>
</dbReference>
<dbReference type="KEGG" id="gtl:EP073_12270"/>
<evidence type="ECO:0000259" key="7">
    <source>
        <dbReference type="PROSITE" id="PS50885"/>
    </source>
</evidence>
<evidence type="ECO:0000256" key="1">
    <source>
        <dbReference type="ARBA" id="ARBA00004370"/>
    </source>
</evidence>
<name>A0A3R5V0E8_9BACT</name>
<dbReference type="CDD" id="cd11386">
    <property type="entry name" value="MCP_signal"/>
    <property type="match status" value="1"/>
</dbReference>
<organism evidence="8 9">
    <name type="scientific">Geovibrio thiophilus</name>
    <dbReference type="NCBI Taxonomy" id="139438"/>
    <lineage>
        <taxon>Bacteria</taxon>
        <taxon>Pseudomonadati</taxon>
        <taxon>Deferribacterota</taxon>
        <taxon>Deferribacteres</taxon>
        <taxon>Deferribacterales</taxon>
        <taxon>Geovibrionaceae</taxon>
        <taxon>Geovibrio</taxon>
    </lineage>
</organism>
<evidence type="ECO:0000256" key="5">
    <source>
        <dbReference type="SAM" id="Phobius"/>
    </source>
</evidence>
<dbReference type="PROSITE" id="PS50111">
    <property type="entry name" value="CHEMOTAXIS_TRANSDUC_2"/>
    <property type="match status" value="1"/>
</dbReference>
<dbReference type="SUPFAM" id="SSF58104">
    <property type="entry name" value="Methyl-accepting chemotaxis protein (MCP) signaling domain"/>
    <property type="match status" value="1"/>
</dbReference>
<dbReference type="PANTHER" id="PTHR32089">
    <property type="entry name" value="METHYL-ACCEPTING CHEMOTAXIS PROTEIN MCPB"/>
    <property type="match status" value="1"/>
</dbReference>
<gene>
    <name evidence="8" type="ORF">EP073_12270</name>
</gene>
<dbReference type="InterPro" id="IPR004010">
    <property type="entry name" value="Double_Cache_2"/>
</dbReference>
<dbReference type="Proteomes" id="UP000287502">
    <property type="component" value="Chromosome"/>
</dbReference>
<keyword evidence="9" id="KW-1185">Reference proteome</keyword>
<comment type="similarity">
    <text evidence="3">Belongs to the methyl-accepting chemotaxis (MCP) protein family.</text>
</comment>
<sequence length="650" mass="70916">MKLTIKYKIIVAFSLLSLVTILFLSMTTYNNAKKMSYSMIENDLTHTTDTFASIVLSSINSSAKGYLDGTVDSGLNIINLTYMNSLRGGYSESTAMYDASQALLEQNIIEKGYFIILSESGEILYDRKRDNIGKNLSSSAGFTELIKERGGFAPVTQDGMPALAAAGYFEEWGWIIIGTVPVSDFKTMLNPKDFRDFILSVKIGDTGYGYVLDSAGTLMVHPAMEGKNLMESKDSDGRLFIKEIVSNKTGKIIYPWKNPGEDNAREKIVIYKYIPEVDWIIAAGSYIEELEAPLIRMRNIILIESPVILALFIITSYFAASTITKPLLGFVAVFREIAGGDLTKKILVKSGDEIGIVAREFNIFVDNIRETMLSVKDATNTVASATNELSSTAEELSATADSQSAQVGDIANGMRDVTHSAEEVVLHVESTGKRVEEALDVTEKGKEFVQQTVRRISGIKTTTAGLSETIEKLGKSSEEIGNIISVINDIADQTNLLALNAAIEAARAGEAGRGFAVVADEVRKLAERTQNATKEVGNIITSLQKETEMAEKGMLEAEKSVDQGIGAAEETRHVFDNIVTAAEQIHHETSSVMSLVQQQTKSTLNVNENLQGVATAVEQSSVAFAEVTQTVNNLQVQTENLTMLIARFKV</sequence>
<dbReference type="GO" id="GO:0016020">
    <property type="term" value="C:membrane"/>
    <property type="evidence" value="ECO:0007669"/>
    <property type="project" value="UniProtKB-SubCell"/>
</dbReference>
<dbReference type="GO" id="GO:0006935">
    <property type="term" value="P:chemotaxis"/>
    <property type="evidence" value="ECO:0007669"/>
    <property type="project" value="UniProtKB-ARBA"/>
</dbReference>
<evidence type="ECO:0000256" key="2">
    <source>
        <dbReference type="ARBA" id="ARBA00023224"/>
    </source>
</evidence>
<dbReference type="FunFam" id="1.10.287.950:FF:000001">
    <property type="entry name" value="Methyl-accepting chemotaxis sensory transducer"/>
    <property type="match status" value="1"/>
</dbReference>
<dbReference type="GO" id="GO:0007165">
    <property type="term" value="P:signal transduction"/>
    <property type="evidence" value="ECO:0007669"/>
    <property type="project" value="UniProtKB-KW"/>
</dbReference>
<reference evidence="8 9" key="1">
    <citation type="submission" date="2019-01" db="EMBL/GenBank/DDBJ databases">
        <title>Geovibrio thiophilus DSM 11263, complete genome.</title>
        <authorList>
            <person name="Spring S."/>
            <person name="Bunk B."/>
            <person name="Sproer C."/>
        </authorList>
    </citation>
    <scope>NUCLEOTIDE SEQUENCE [LARGE SCALE GENOMIC DNA]</scope>
    <source>
        <strain evidence="8 9">DSM 11263</strain>
    </source>
</reference>
<keyword evidence="5" id="KW-0472">Membrane</keyword>
<dbReference type="SMART" id="SM00283">
    <property type="entry name" value="MA"/>
    <property type="match status" value="1"/>
</dbReference>
<accession>A0A3R5V0E8</accession>
<evidence type="ECO:0000256" key="3">
    <source>
        <dbReference type="ARBA" id="ARBA00029447"/>
    </source>
</evidence>
<dbReference type="PANTHER" id="PTHR32089:SF112">
    <property type="entry name" value="LYSOZYME-LIKE PROTEIN-RELATED"/>
    <property type="match status" value="1"/>
</dbReference>
<feature type="domain" description="HAMP" evidence="7">
    <location>
        <begin position="321"/>
        <end position="373"/>
    </location>
</feature>
<dbReference type="InterPro" id="IPR003660">
    <property type="entry name" value="HAMP_dom"/>
</dbReference>
<evidence type="ECO:0000256" key="4">
    <source>
        <dbReference type="PROSITE-ProRule" id="PRU00284"/>
    </source>
</evidence>
<evidence type="ECO:0000313" key="8">
    <source>
        <dbReference type="EMBL" id="QAR34151.1"/>
    </source>
</evidence>
<dbReference type="RefSeq" id="WP_128467456.1">
    <property type="nucleotide sequence ID" value="NZ_CP035108.1"/>
</dbReference>
<dbReference type="Gene3D" id="3.30.450.20">
    <property type="entry name" value="PAS domain"/>
    <property type="match status" value="2"/>
</dbReference>
<dbReference type="Pfam" id="PF00672">
    <property type="entry name" value="HAMP"/>
    <property type="match status" value="1"/>
</dbReference>
<evidence type="ECO:0000259" key="6">
    <source>
        <dbReference type="PROSITE" id="PS50111"/>
    </source>
</evidence>
<comment type="subcellular location">
    <subcellularLocation>
        <location evidence="1">Membrane</location>
    </subcellularLocation>
</comment>
<dbReference type="SMART" id="SM00304">
    <property type="entry name" value="HAMP"/>
    <property type="match status" value="1"/>
</dbReference>